<feature type="transmembrane region" description="Helical" evidence="1">
    <location>
        <begin position="159"/>
        <end position="179"/>
    </location>
</feature>
<keyword evidence="3" id="KW-1185">Reference proteome</keyword>
<name>A0A3D8IT45_9HELI</name>
<sequence>MEEITQGLQTWGYMLLFLYSLGGGYMGLVAAATMSTLNQLDITLCILVAFLANMFGSTFLAYIARYYKADILPMFAKYSRQIALTQIWIRKYGKISIFIGKYIHLIRIIVPVAVGISRYKFSLFLLYNAIASLVWAVLIGCVTFFSSNAVLALMHKLDVHPYILLAVLICWGIFIAFLIHNASRKIHKKPKSTHA</sequence>
<evidence type="ECO:0000256" key="1">
    <source>
        <dbReference type="SAM" id="Phobius"/>
    </source>
</evidence>
<dbReference type="OrthoDB" id="5372697at2"/>
<feature type="transmembrane region" description="Helical" evidence="1">
    <location>
        <begin position="12"/>
        <end position="32"/>
    </location>
</feature>
<feature type="transmembrane region" description="Helical" evidence="1">
    <location>
        <begin position="95"/>
        <end position="116"/>
    </location>
</feature>
<dbReference type="Proteomes" id="UP000256514">
    <property type="component" value="Unassembled WGS sequence"/>
</dbReference>
<feature type="transmembrane region" description="Helical" evidence="1">
    <location>
        <begin position="44"/>
        <end position="64"/>
    </location>
</feature>
<evidence type="ECO:0000313" key="3">
    <source>
        <dbReference type="Proteomes" id="UP000256514"/>
    </source>
</evidence>
<dbReference type="PANTHER" id="PTHR42709:SF2">
    <property type="entry name" value="INNER MEMBRANE PROTEIN YOHD"/>
    <property type="match status" value="1"/>
</dbReference>
<dbReference type="RefSeq" id="WP_115570417.1">
    <property type="nucleotide sequence ID" value="NZ_NXLT01000001.1"/>
</dbReference>
<dbReference type="EMBL" id="NXLT01000001">
    <property type="protein sequence ID" value="RDU68467.1"/>
    <property type="molecule type" value="Genomic_DNA"/>
</dbReference>
<gene>
    <name evidence="2" type="ORF">CQA54_01280</name>
</gene>
<keyword evidence="1" id="KW-0812">Transmembrane</keyword>
<feature type="transmembrane region" description="Helical" evidence="1">
    <location>
        <begin position="123"/>
        <end position="147"/>
    </location>
</feature>
<organism evidence="2 3">
    <name type="scientific">Helicobacter equorum</name>
    <dbReference type="NCBI Taxonomy" id="361872"/>
    <lineage>
        <taxon>Bacteria</taxon>
        <taxon>Pseudomonadati</taxon>
        <taxon>Campylobacterota</taxon>
        <taxon>Epsilonproteobacteria</taxon>
        <taxon>Campylobacterales</taxon>
        <taxon>Helicobacteraceae</taxon>
        <taxon>Helicobacter</taxon>
    </lineage>
</organism>
<evidence type="ECO:0000313" key="2">
    <source>
        <dbReference type="EMBL" id="RDU68467.1"/>
    </source>
</evidence>
<proteinExistence type="predicted"/>
<dbReference type="AlphaFoldDB" id="A0A3D8IT45"/>
<keyword evidence="1" id="KW-0472">Membrane</keyword>
<dbReference type="InterPro" id="IPR051311">
    <property type="entry name" value="DedA_domain"/>
</dbReference>
<keyword evidence="1" id="KW-1133">Transmembrane helix</keyword>
<accession>A0A3D8IT45</accession>
<comment type="caution">
    <text evidence="2">The sequence shown here is derived from an EMBL/GenBank/DDBJ whole genome shotgun (WGS) entry which is preliminary data.</text>
</comment>
<protein>
    <submittedName>
        <fullName evidence="2">DedA family protein</fullName>
    </submittedName>
</protein>
<dbReference type="GO" id="GO:0005886">
    <property type="term" value="C:plasma membrane"/>
    <property type="evidence" value="ECO:0007669"/>
    <property type="project" value="TreeGrafter"/>
</dbReference>
<reference evidence="2 3" key="1">
    <citation type="submission" date="2018-04" db="EMBL/GenBank/DDBJ databases">
        <title>Novel Campyloabacter and Helicobacter Species and Strains.</title>
        <authorList>
            <person name="Mannion A.J."/>
            <person name="Shen Z."/>
            <person name="Fox J.G."/>
        </authorList>
    </citation>
    <scope>NUCLEOTIDE SEQUENCE [LARGE SCALE GENOMIC DNA]</scope>
    <source>
        <strain evidence="2 3">MIT 12-6600</strain>
    </source>
</reference>
<dbReference type="PANTHER" id="PTHR42709">
    <property type="entry name" value="ALKALINE PHOSPHATASE LIKE PROTEIN"/>
    <property type="match status" value="1"/>
</dbReference>